<feature type="transmembrane region" description="Helical" evidence="6">
    <location>
        <begin position="7"/>
        <end position="25"/>
    </location>
</feature>
<organism evidence="7 8">
    <name type="scientific">Tepidibacter hydrothermalis</name>
    <dbReference type="NCBI Taxonomy" id="3036126"/>
    <lineage>
        <taxon>Bacteria</taxon>
        <taxon>Bacillati</taxon>
        <taxon>Bacillota</taxon>
        <taxon>Clostridia</taxon>
        <taxon>Peptostreptococcales</taxon>
        <taxon>Peptostreptococcaceae</taxon>
        <taxon>Tepidibacter</taxon>
    </lineage>
</organism>
<reference evidence="7 8" key="1">
    <citation type="submission" date="2023-03" db="EMBL/GenBank/DDBJ databases">
        <title>Complete genome sequence of Tepidibacter sp. SWIR-1, isolated from a deep-sea hydrothermal vent.</title>
        <authorList>
            <person name="Li X."/>
        </authorList>
    </citation>
    <scope>NUCLEOTIDE SEQUENCE [LARGE SCALE GENOMIC DNA]</scope>
    <source>
        <strain evidence="7 8">SWIR-1</strain>
    </source>
</reference>
<gene>
    <name evidence="7" type="ORF">P4S50_01290</name>
</gene>
<keyword evidence="3 6" id="KW-0812">Transmembrane</keyword>
<keyword evidence="4 6" id="KW-1133">Transmembrane helix</keyword>
<name>A0ABY8EGW6_9FIRM</name>
<feature type="transmembrane region" description="Helical" evidence="6">
    <location>
        <begin position="173"/>
        <end position="193"/>
    </location>
</feature>
<dbReference type="CDD" id="cd06574">
    <property type="entry name" value="TM_PBP1_branched-chain-AA_like"/>
    <property type="match status" value="1"/>
</dbReference>
<evidence type="ECO:0000256" key="6">
    <source>
        <dbReference type="SAM" id="Phobius"/>
    </source>
</evidence>
<dbReference type="InterPro" id="IPR001851">
    <property type="entry name" value="ABC_transp_permease"/>
</dbReference>
<proteinExistence type="predicted"/>
<dbReference type="PANTHER" id="PTHR32196:SF69">
    <property type="entry name" value="BRANCHED-CHAIN AMINO ACID TRANSPORT SYSTEM, PERMEASE PROTEIN"/>
    <property type="match status" value="1"/>
</dbReference>
<dbReference type="PANTHER" id="PTHR32196">
    <property type="entry name" value="ABC TRANSPORTER PERMEASE PROTEIN YPHD-RELATED-RELATED"/>
    <property type="match status" value="1"/>
</dbReference>
<keyword evidence="2" id="KW-1003">Cell membrane</keyword>
<evidence type="ECO:0000313" key="7">
    <source>
        <dbReference type="EMBL" id="WFD10737.1"/>
    </source>
</evidence>
<keyword evidence="8" id="KW-1185">Reference proteome</keyword>
<evidence type="ECO:0000256" key="4">
    <source>
        <dbReference type="ARBA" id="ARBA00022989"/>
    </source>
</evidence>
<feature type="transmembrane region" description="Helical" evidence="6">
    <location>
        <begin position="125"/>
        <end position="143"/>
    </location>
</feature>
<comment type="subcellular location">
    <subcellularLocation>
        <location evidence="1">Cell membrane</location>
        <topology evidence="1">Multi-pass membrane protein</topology>
    </subcellularLocation>
</comment>
<feature type="transmembrane region" description="Helical" evidence="6">
    <location>
        <begin position="232"/>
        <end position="251"/>
    </location>
</feature>
<protein>
    <submittedName>
        <fullName evidence="7">ABC transporter permease</fullName>
    </submittedName>
</protein>
<evidence type="ECO:0000313" key="8">
    <source>
        <dbReference type="Proteomes" id="UP001222800"/>
    </source>
</evidence>
<evidence type="ECO:0000256" key="2">
    <source>
        <dbReference type="ARBA" id="ARBA00022475"/>
    </source>
</evidence>
<evidence type="ECO:0000256" key="5">
    <source>
        <dbReference type="ARBA" id="ARBA00023136"/>
    </source>
</evidence>
<evidence type="ECO:0000256" key="3">
    <source>
        <dbReference type="ARBA" id="ARBA00022692"/>
    </source>
</evidence>
<keyword evidence="5 6" id="KW-0472">Membrane</keyword>
<sequence length="299" mass="31959">MDLIISILEQGLIFSLMALGVYITYKILDFPDLSVDGTFALGASVTAALLVKDINPIVATSASIIAGCIGGIATGILHVKFKITNLLSGILVMTALYSVNLRIMGKSNIPLFNQNTVFNINMQPIVIILIIAFLVKIALDIFLRTKMGFVLKACGDNEKLITSLGIDIGNIKIIGLMVSNGLVALAGSLLAQYQGFSDVTMGTGIIVMGLASVIFGEAVLKRFSIIKTTTMAVIGSILYKFSTALALKIGFNPADLKLITALIVVVAIASNNSKFKLNLNFIRRGDINDSNKKLMQNVQ</sequence>
<feature type="transmembrane region" description="Helical" evidence="6">
    <location>
        <begin position="257"/>
        <end position="275"/>
    </location>
</feature>
<dbReference type="Pfam" id="PF02653">
    <property type="entry name" value="BPD_transp_2"/>
    <property type="match status" value="1"/>
</dbReference>
<accession>A0ABY8EGW6</accession>
<dbReference type="RefSeq" id="WP_277732704.1">
    <property type="nucleotide sequence ID" value="NZ_CP120733.1"/>
</dbReference>
<dbReference type="Proteomes" id="UP001222800">
    <property type="component" value="Chromosome"/>
</dbReference>
<dbReference type="EMBL" id="CP120733">
    <property type="protein sequence ID" value="WFD10737.1"/>
    <property type="molecule type" value="Genomic_DNA"/>
</dbReference>
<evidence type="ECO:0000256" key="1">
    <source>
        <dbReference type="ARBA" id="ARBA00004651"/>
    </source>
</evidence>
<feature type="transmembrane region" description="Helical" evidence="6">
    <location>
        <begin position="199"/>
        <end position="220"/>
    </location>
</feature>
<feature type="transmembrane region" description="Helical" evidence="6">
    <location>
        <begin position="86"/>
        <end position="105"/>
    </location>
</feature>
<feature type="transmembrane region" description="Helical" evidence="6">
    <location>
        <begin position="57"/>
        <end position="79"/>
    </location>
</feature>